<feature type="compositionally biased region" description="Low complexity" evidence="2">
    <location>
        <begin position="113"/>
        <end position="122"/>
    </location>
</feature>
<feature type="compositionally biased region" description="Basic and acidic residues" evidence="2">
    <location>
        <begin position="171"/>
        <end position="198"/>
    </location>
</feature>
<evidence type="ECO:0000256" key="1">
    <source>
        <dbReference type="PROSITE-ProRule" id="PRU00042"/>
    </source>
</evidence>
<feature type="domain" description="C2H2-type" evidence="3">
    <location>
        <begin position="838"/>
        <end position="862"/>
    </location>
</feature>
<keyword evidence="1" id="KW-0863">Zinc-finger</keyword>
<feature type="region of interest" description="Disordered" evidence="2">
    <location>
        <begin position="89"/>
        <end position="255"/>
    </location>
</feature>
<feature type="region of interest" description="Disordered" evidence="2">
    <location>
        <begin position="345"/>
        <end position="370"/>
    </location>
</feature>
<dbReference type="PROSITE" id="PS50157">
    <property type="entry name" value="ZINC_FINGER_C2H2_2"/>
    <property type="match status" value="5"/>
</dbReference>
<dbReference type="InterPro" id="IPR036236">
    <property type="entry name" value="Znf_C2H2_sf"/>
</dbReference>
<keyword evidence="5" id="KW-1185">Reference proteome</keyword>
<dbReference type="PANTHER" id="PTHR21020:SF0">
    <property type="entry name" value="ZINC FINGER PROTEIN 800"/>
    <property type="match status" value="1"/>
</dbReference>
<feature type="domain" description="C2H2-type" evidence="3">
    <location>
        <begin position="674"/>
        <end position="703"/>
    </location>
</feature>
<dbReference type="InterPro" id="IPR039149">
    <property type="entry name" value="ZNF800"/>
</dbReference>
<evidence type="ECO:0000256" key="2">
    <source>
        <dbReference type="SAM" id="MobiDB-lite"/>
    </source>
</evidence>
<feature type="compositionally biased region" description="Basic and acidic residues" evidence="2">
    <location>
        <begin position="235"/>
        <end position="246"/>
    </location>
</feature>
<dbReference type="InterPro" id="IPR013087">
    <property type="entry name" value="Znf_C2H2_type"/>
</dbReference>
<evidence type="ECO:0000259" key="3">
    <source>
        <dbReference type="PROSITE" id="PS50157"/>
    </source>
</evidence>
<organism evidence="4 5">
    <name type="scientific">Cordylochernes scorpioides</name>
    <dbReference type="NCBI Taxonomy" id="51811"/>
    <lineage>
        <taxon>Eukaryota</taxon>
        <taxon>Metazoa</taxon>
        <taxon>Ecdysozoa</taxon>
        <taxon>Arthropoda</taxon>
        <taxon>Chelicerata</taxon>
        <taxon>Arachnida</taxon>
        <taxon>Pseudoscorpiones</taxon>
        <taxon>Cheliferoidea</taxon>
        <taxon>Chernetidae</taxon>
        <taxon>Cordylochernes</taxon>
    </lineage>
</organism>
<feature type="domain" description="C2H2-type" evidence="3">
    <location>
        <begin position="579"/>
        <end position="607"/>
    </location>
</feature>
<feature type="domain" description="C2H2-type" evidence="3">
    <location>
        <begin position="866"/>
        <end position="894"/>
    </location>
</feature>
<evidence type="ECO:0000313" key="4">
    <source>
        <dbReference type="EMBL" id="UYV74664.1"/>
    </source>
</evidence>
<gene>
    <name evidence="4" type="ORF">LAZ67_12000452</name>
</gene>
<feature type="compositionally biased region" description="Acidic residues" evidence="2">
    <location>
        <begin position="98"/>
        <end position="108"/>
    </location>
</feature>
<feature type="compositionally biased region" description="Polar residues" evidence="2">
    <location>
        <begin position="478"/>
        <end position="501"/>
    </location>
</feature>
<feature type="region of interest" description="Disordered" evidence="2">
    <location>
        <begin position="793"/>
        <end position="817"/>
    </location>
</feature>
<keyword evidence="1" id="KW-0479">Metal-binding</keyword>
<dbReference type="PROSITE" id="PS00028">
    <property type="entry name" value="ZINC_FINGER_C2H2_1"/>
    <property type="match status" value="3"/>
</dbReference>
<dbReference type="PANTHER" id="PTHR21020">
    <property type="entry name" value="ZINC FINGER PROTEIN 800"/>
    <property type="match status" value="1"/>
</dbReference>
<dbReference type="Gene3D" id="3.30.160.60">
    <property type="entry name" value="Classic Zinc Finger"/>
    <property type="match status" value="2"/>
</dbReference>
<dbReference type="SUPFAM" id="SSF57667">
    <property type="entry name" value="beta-beta-alpha zinc fingers"/>
    <property type="match status" value="2"/>
</dbReference>
<dbReference type="SMART" id="SM00355">
    <property type="entry name" value="ZnF_C2H2"/>
    <property type="match status" value="6"/>
</dbReference>
<keyword evidence="1" id="KW-0862">Zinc</keyword>
<sequence length="982" mass="107655">MEPGDSIDLINAINFNLSNVQEIFDLLKSSSQDTNRCLLNECDIIYECRTCNNLFRSLANFVSHKRHFCQEHKCEEMMAFGVQNIPVARRKGSQPAKEEEEEEVDEDMLSCKSSSSTSGGNSESDEESSSSDHESTPSRASDLEEELTQKEEEEEVTPPLSDEMNEEESIDSSREDEKAARVAEEDMAAHLEQEKMEVESEEVPEEPKAIVEPSPTKEASPAVLTPPSPPTPSSEAKKDVPEERSPTKAAASTPSPTKIITVVTTTSPSALTAEVTQAAVAAAVQAKDGAGTNQSVPKNVITSQTTIAIDSKVITNSLGKTFKNCTLKLPRGIMEKLFVPVDSLAQEGGDPAKRNQSGADNKADGSKPSALSKYATGKKFAILNPSLFAKLIKENSKPLKIQTTTTTTTAAVPASVDPPPQKVVVETNNHQAEEKNSQEPIKIKVSKVILENAQQDVAKTAAAETAPAAAPTTSPSSNQKAANSKTPPSSNINGLPTSSETTKPKLTRSSSCDSDDYGDIKRLFIDSDAENSLSDAEEDKQQEKKPLIVVISKSPKEQQMASSLKNEANGDVPKRQRAYTCEHCKGMFLSKKSLDNHTMTVHERKRLMYPCPFCEATLGQAWSVMRHIMAIHKRPKEEYDSLKKIIKKDAYYKDIDPNEPVEYEEGESHPIGSLKCYMCYKPFDKKNALATHIRYCSKSISKPNPPKTASADPAKNASTDFPKTVSPDPPKNLSPASPAKEDAKEVVAASSPKNTNSTLIDANLNVHSRPKRAPSKKEFKDYINSQTLKLNYISKAPPIPPKASSSKPDSTTNHNSPVTKQFSMMEASMMEIINLQKLECLRCKKTFNNTSNLKRHAASHFGWCRFGCGSCNYKTYNKSDCKMHILKTHKEEEPEKLIITLSDFKTKVSTGGIKLTDSASSSPLGEGSNEPQKRPAPEENQPSERKKKRKSSQTFRSIPADSNDLAYHNFNSDSSPLKVIDS</sequence>
<protein>
    <submittedName>
        <fullName evidence="4">SERINC3</fullName>
    </submittedName>
</protein>
<reference evidence="4 5" key="1">
    <citation type="submission" date="2022-01" db="EMBL/GenBank/DDBJ databases">
        <title>A chromosomal length assembly of Cordylochernes scorpioides.</title>
        <authorList>
            <person name="Zeh D."/>
            <person name="Zeh J."/>
        </authorList>
    </citation>
    <scope>NUCLEOTIDE SEQUENCE [LARGE SCALE GENOMIC DNA]</scope>
    <source>
        <strain evidence="4">IN4F17</strain>
        <tissue evidence="4">Whole Body</tissue>
    </source>
</reference>
<accession>A0ABY6L1C8</accession>
<dbReference type="Pfam" id="PF00096">
    <property type="entry name" value="zf-C2H2"/>
    <property type="match status" value="1"/>
</dbReference>
<feature type="compositionally biased region" description="Low complexity" evidence="2">
    <location>
        <begin position="460"/>
        <end position="477"/>
    </location>
</feature>
<dbReference type="EMBL" id="CP092874">
    <property type="protein sequence ID" value="UYV74664.1"/>
    <property type="molecule type" value="Genomic_DNA"/>
</dbReference>
<proteinExistence type="predicted"/>
<feature type="region of interest" description="Disordered" evidence="2">
    <location>
        <begin position="914"/>
        <end position="982"/>
    </location>
</feature>
<feature type="domain" description="C2H2-type" evidence="3">
    <location>
        <begin position="46"/>
        <end position="77"/>
    </location>
</feature>
<name>A0ABY6L1C8_9ARAC</name>
<feature type="region of interest" description="Disordered" evidence="2">
    <location>
        <begin position="460"/>
        <end position="514"/>
    </location>
</feature>
<evidence type="ECO:0000313" key="5">
    <source>
        <dbReference type="Proteomes" id="UP001235939"/>
    </source>
</evidence>
<feature type="region of interest" description="Disordered" evidence="2">
    <location>
        <begin position="700"/>
        <end position="778"/>
    </location>
</feature>
<dbReference type="Proteomes" id="UP001235939">
    <property type="component" value="Chromosome 12"/>
</dbReference>
<feature type="compositionally biased region" description="Polar residues" evidence="2">
    <location>
        <begin position="751"/>
        <end position="760"/>
    </location>
</feature>
<feature type="compositionally biased region" description="Acidic residues" evidence="2">
    <location>
        <begin position="143"/>
        <end position="156"/>
    </location>
</feature>